<keyword evidence="2" id="KW-0472">Membrane</keyword>
<feature type="compositionally biased region" description="Basic residues" evidence="1">
    <location>
        <begin position="124"/>
        <end position="138"/>
    </location>
</feature>
<keyword evidence="2" id="KW-1133">Transmembrane helix</keyword>
<evidence type="ECO:0000313" key="4">
    <source>
        <dbReference type="EMBL" id="KAB7791123.1"/>
    </source>
</evidence>
<dbReference type="AlphaFoldDB" id="A0A6I1GHK0"/>
<feature type="compositionally biased region" description="Low complexity" evidence="1">
    <location>
        <begin position="57"/>
        <end position="66"/>
    </location>
</feature>
<evidence type="ECO:0000256" key="2">
    <source>
        <dbReference type="SAM" id="Phobius"/>
    </source>
</evidence>
<feature type="compositionally biased region" description="Low complexity" evidence="1">
    <location>
        <begin position="332"/>
        <end position="370"/>
    </location>
</feature>
<evidence type="ECO:0000313" key="5">
    <source>
        <dbReference type="Proteomes" id="UP000441772"/>
    </source>
</evidence>
<proteinExistence type="predicted"/>
<dbReference type="Proteomes" id="UP000441772">
    <property type="component" value="Unassembled WGS sequence"/>
</dbReference>
<dbReference type="RefSeq" id="WP_152233673.1">
    <property type="nucleotide sequence ID" value="NZ_JBHSKZ010000002.1"/>
</dbReference>
<feature type="compositionally biased region" description="Pro residues" evidence="1">
    <location>
        <begin position="67"/>
        <end position="76"/>
    </location>
</feature>
<dbReference type="EMBL" id="WBVT01000003">
    <property type="protein sequence ID" value="KAB7791123.1"/>
    <property type="molecule type" value="Genomic_DNA"/>
</dbReference>
<accession>A0A6I1GHK0</accession>
<feature type="region of interest" description="Disordered" evidence="1">
    <location>
        <begin position="36"/>
        <end position="146"/>
    </location>
</feature>
<protein>
    <submittedName>
        <fullName evidence="4">FadF</fullName>
    </submittedName>
</protein>
<sequence length="917" mass="94396">MTYAAMTCAQCGNVLEQGARFCTFCGTPVTAAAPTAPAIPAPPSPNTPATPLPSPSSSPAAAAVPMPGLPPMPDRPQPQASGHASAQPVTPPAPAVPLPQPVATSAPSAAAADGNTHADDHGKAKTVKKPGKPNKKEKKPTATGGTRKRRIIIGTVIAVVALAIAAILAVVFLIILPGQKVGFNAIVHAAGPDSPKLCRNLLGDDKAMSKAFGYTVTATDPGDKADTGVCIYNDDARKPHTIRIGYATSNLGGDAVVKAASSNGRYVIAIDKDPSITPDAASRLQRVFGKAANRLKDDTTQWAKALPKLESGMTVIPNQTVCEGRACNGMPSDGSPASSGTSESGSSGDGTSDGSASGDGTSSGNAAATTFPAAGNDTPTVHAYDTSLAVLDHPKAVKTKLTDGTVTYAVPADGETFALLDFRRAPANRCTAQACTWQSDASKSATITIGGKSDKGADNVLKGVVANSAPAHGTFVVSAKPGVKARITVNGGGGDHEAQLSLDAASGKTDVLEEAAAKKTAVDAAGKQGNACDRGCTATGVVTFDHPVWGRSTLVTLAMGSKAKTYDGDMGVARYDAGFGYVVVSQSGQAMYGNFVLDPILDDPSGPHYSRYNLLPAMNKPDKSGNILLAAYDYPGGSATADYAIAFHVGAGGDLQGIGFGDDSFGGGIRPLILNAGDVDKDGNADVTIAYGVDSGDGTAANAWRVDYRWSYDKGKGSYQPTQVETSENSALTNAYITTNVLYNSESMSGAHDIIVHQLSDDAEIFSWDSCQVKKVSEVEPFDYNQVGGGTAHADDPVDFSVGLNLYFLAGTQNPKPMDNLLAQGNKEFCSQAHSTGMGGIGGAGYPTASLQATSQSYDAKTRTAKMTATINWSYPSMYGFDSPDPAPTTATITIKFDKDGKLLRVDTTSWGAPRNY</sequence>
<gene>
    <name evidence="4" type="ORF">F7D09_0289</name>
</gene>
<name>A0A6I1GHK0_9BIFI</name>
<comment type="caution">
    <text evidence="4">The sequence shown here is derived from an EMBL/GenBank/DDBJ whole genome shotgun (WGS) entry which is preliminary data.</text>
</comment>
<feature type="compositionally biased region" description="Low complexity" evidence="1">
    <location>
        <begin position="101"/>
        <end position="112"/>
    </location>
</feature>
<feature type="region of interest" description="Disordered" evidence="1">
    <location>
        <begin position="326"/>
        <end position="376"/>
    </location>
</feature>
<keyword evidence="5" id="KW-1185">Reference proteome</keyword>
<evidence type="ECO:0000259" key="3">
    <source>
        <dbReference type="Pfam" id="PF13240"/>
    </source>
</evidence>
<dbReference type="Pfam" id="PF13240">
    <property type="entry name" value="Zn_Ribbon_1"/>
    <property type="match status" value="1"/>
</dbReference>
<keyword evidence="2" id="KW-0812">Transmembrane</keyword>
<feature type="compositionally biased region" description="Pro residues" evidence="1">
    <location>
        <begin position="37"/>
        <end position="56"/>
    </location>
</feature>
<organism evidence="4 5">
    <name type="scientific">Bifidobacterium leontopitheci</name>
    <dbReference type="NCBI Taxonomy" id="2650774"/>
    <lineage>
        <taxon>Bacteria</taxon>
        <taxon>Bacillati</taxon>
        <taxon>Actinomycetota</taxon>
        <taxon>Actinomycetes</taxon>
        <taxon>Bifidobacteriales</taxon>
        <taxon>Bifidobacteriaceae</taxon>
        <taxon>Bifidobacterium</taxon>
    </lineage>
</organism>
<feature type="compositionally biased region" description="Pro residues" evidence="1">
    <location>
        <begin position="89"/>
        <end position="100"/>
    </location>
</feature>
<feature type="transmembrane region" description="Helical" evidence="2">
    <location>
        <begin position="151"/>
        <end position="176"/>
    </location>
</feature>
<evidence type="ECO:0000256" key="1">
    <source>
        <dbReference type="SAM" id="MobiDB-lite"/>
    </source>
</evidence>
<reference evidence="4 5" key="1">
    <citation type="submission" date="2019-09" db="EMBL/GenBank/DDBJ databases">
        <title>Characterization of the phylogenetic diversity of two novel species belonging to the genus Bifidobacterium: Bifidobacterium cebidarum sp. nov. and Bifidobacterium leontopitheci sp. nov.</title>
        <authorList>
            <person name="Lugli G.A."/>
            <person name="Duranti S."/>
            <person name="Milani C."/>
            <person name="Turroni F."/>
            <person name="Ventura M."/>
        </authorList>
    </citation>
    <scope>NUCLEOTIDE SEQUENCE [LARGE SCALE GENOMIC DNA]</scope>
    <source>
        <strain evidence="4 5">LMG 31471</strain>
    </source>
</reference>
<feature type="domain" description="Zinc-ribbon" evidence="3">
    <location>
        <begin position="8"/>
        <end position="29"/>
    </location>
</feature>
<dbReference type="InterPro" id="IPR026870">
    <property type="entry name" value="Zinc_ribbon_dom"/>
</dbReference>